<reference evidence="4 5" key="1">
    <citation type="journal article" date="2016" name="Mol. Biol. Evol.">
        <title>Comparative Genomics of Early-Diverging Mushroom-Forming Fungi Provides Insights into the Origins of Lignocellulose Decay Capabilities.</title>
        <authorList>
            <person name="Nagy L.G."/>
            <person name="Riley R."/>
            <person name="Tritt A."/>
            <person name="Adam C."/>
            <person name="Daum C."/>
            <person name="Floudas D."/>
            <person name="Sun H."/>
            <person name="Yadav J.S."/>
            <person name="Pangilinan J."/>
            <person name="Larsson K.H."/>
            <person name="Matsuura K."/>
            <person name="Barry K."/>
            <person name="Labutti K."/>
            <person name="Kuo R."/>
            <person name="Ohm R.A."/>
            <person name="Bhattacharya S.S."/>
            <person name="Shirouzu T."/>
            <person name="Yoshinaga Y."/>
            <person name="Martin F.M."/>
            <person name="Grigoriev I.V."/>
            <person name="Hibbett D.S."/>
        </authorList>
    </citation>
    <scope>NUCLEOTIDE SEQUENCE [LARGE SCALE GENOMIC DNA]</scope>
    <source>
        <strain evidence="4 5">HHB9708</strain>
    </source>
</reference>
<gene>
    <name evidence="4" type="ORF">SISNIDRAFT_482984</name>
</gene>
<evidence type="ECO:0000256" key="1">
    <source>
        <dbReference type="ARBA" id="ARBA00009005"/>
    </source>
</evidence>
<sequence>MSVLSLPQRTTYAGTKRALCIGLEYKHSTLPNAPDELPGTHSDAKSMAQLLIEKCGYLPENVRVVLDDGQQPMPNKHVIEGWLRWLRRGARPGDTLFLYRALALFIIASIIVIHTIPIKVACHGVQKHNLNGEETDRYDEVVVDACYQFTPETSLADDTIAAKTEVANHHTIADHSGAGRLAIPNPKIADHLSQYAGVRDDLIHKILVKGLPPGVKLIAVIDACHSGSMLDLHNSYHANRNRLTKILRRLGHIIPRVKYKLKTIFGRAWTMSIASDDDSILSLDEDSRAMSASANWDPDEAGISAEDCEKDSDEIASRSLSAFRRWFHRITNRQPISEPRVPQEEDVSATWLCGLDDSANVGCFGPLCEEPELEENYDEPLPDVISIASTLDHQRAFGTSKGGVLTKVLLEAMNQNQKRTWKQLVDKINTDLHAAMRQMSKKFRNEPDCPRDVREEWVQQQVELRSLQPLICVAPYTRDSLMKRALCIGLQYENCQQDNPPDVLPGAHSDAESMRQLLINRQGYDEDNVKRLLDDGKGPAPNKHVIEQHLWWLKRGARAGDTLFLYLACHGDQKPNLNGEETDDLDEVVVDPGYEFAPKLKAKTRTWTRNILSFLIRGRRLRTIKVREEVAEHLRHFEGIRDDYIHKILVKDLPPGVRLIAVIDACHASSMLDLRHRYQSRCPKCVANIPHAPQNDRNMRVVECYHLIAAHIRVKARRLFDLFFRKGDLYEHLSSEDSILSTYSGCNGIGPPYASAQDDTDRAQDIETLEKGPGADDTHRPRSLYSRIGPRIREMLSGTCCQRTKWLLDEDPTSLAVGSRIEGEGRRCDTPEPMEEVQDATSGALADVISIGSTRDGHRAFGTASGGALTKVFLDAMNEDKPRSWAQLIDKLNVDLHADMRQKSKAFRNDPDCTRAERKEWIQQQVELRSLQELTEDKLNEIGSF</sequence>
<dbReference type="GO" id="GO:0006508">
    <property type="term" value="P:proteolysis"/>
    <property type="evidence" value="ECO:0007669"/>
    <property type="project" value="InterPro"/>
</dbReference>
<proteinExistence type="inferred from homology"/>
<dbReference type="Proteomes" id="UP000076722">
    <property type="component" value="Unassembled WGS sequence"/>
</dbReference>
<evidence type="ECO:0000259" key="3">
    <source>
        <dbReference type="Pfam" id="PF00656"/>
    </source>
</evidence>
<comment type="similarity">
    <text evidence="1">Belongs to the peptidase C14B family.</text>
</comment>
<dbReference type="InterPro" id="IPR050452">
    <property type="entry name" value="Metacaspase"/>
</dbReference>
<accession>A0A164XYU1</accession>
<name>A0A164XYU1_9AGAM</name>
<protein>
    <recommendedName>
        <fullName evidence="3">Peptidase C14 caspase domain-containing protein</fullName>
    </recommendedName>
</protein>
<dbReference type="AlphaFoldDB" id="A0A164XYU1"/>
<feature type="domain" description="Peptidase C14 caspase" evidence="3">
    <location>
        <begin position="483"/>
        <end position="903"/>
    </location>
</feature>
<dbReference type="PANTHER" id="PTHR48104:SF30">
    <property type="entry name" value="METACASPASE-1"/>
    <property type="match status" value="1"/>
</dbReference>
<dbReference type="OrthoDB" id="3223806at2759"/>
<keyword evidence="5" id="KW-1185">Reference proteome</keyword>
<dbReference type="EMBL" id="KV419399">
    <property type="protein sequence ID" value="KZS96419.1"/>
    <property type="molecule type" value="Genomic_DNA"/>
</dbReference>
<dbReference type="Pfam" id="PF00656">
    <property type="entry name" value="Peptidase_C14"/>
    <property type="match status" value="2"/>
</dbReference>
<feature type="domain" description="Peptidase C14 caspase" evidence="3">
    <location>
        <begin position="197"/>
        <end position="440"/>
    </location>
</feature>
<keyword evidence="2" id="KW-0812">Transmembrane</keyword>
<keyword evidence="2" id="KW-1133">Transmembrane helix</keyword>
<dbReference type="Gene3D" id="3.40.50.12660">
    <property type="match status" value="3"/>
</dbReference>
<evidence type="ECO:0000313" key="4">
    <source>
        <dbReference type="EMBL" id="KZS96419.1"/>
    </source>
</evidence>
<dbReference type="PANTHER" id="PTHR48104">
    <property type="entry name" value="METACASPASE-4"/>
    <property type="match status" value="1"/>
</dbReference>
<dbReference type="GO" id="GO:0004197">
    <property type="term" value="F:cysteine-type endopeptidase activity"/>
    <property type="evidence" value="ECO:0007669"/>
    <property type="project" value="InterPro"/>
</dbReference>
<evidence type="ECO:0000313" key="5">
    <source>
        <dbReference type="Proteomes" id="UP000076722"/>
    </source>
</evidence>
<organism evidence="4 5">
    <name type="scientific">Sistotremastrum niveocremeum HHB9708</name>
    <dbReference type="NCBI Taxonomy" id="1314777"/>
    <lineage>
        <taxon>Eukaryota</taxon>
        <taxon>Fungi</taxon>
        <taxon>Dikarya</taxon>
        <taxon>Basidiomycota</taxon>
        <taxon>Agaricomycotina</taxon>
        <taxon>Agaricomycetes</taxon>
        <taxon>Sistotremastrales</taxon>
        <taxon>Sistotremastraceae</taxon>
        <taxon>Sertulicium</taxon>
        <taxon>Sertulicium niveocremeum</taxon>
    </lineage>
</organism>
<dbReference type="InterPro" id="IPR011600">
    <property type="entry name" value="Pept_C14_caspase"/>
</dbReference>
<keyword evidence="2" id="KW-0472">Membrane</keyword>
<evidence type="ECO:0000256" key="2">
    <source>
        <dbReference type="SAM" id="Phobius"/>
    </source>
</evidence>
<feature type="transmembrane region" description="Helical" evidence="2">
    <location>
        <begin position="97"/>
        <end position="116"/>
    </location>
</feature>
<dbReference type="GO" id="GO:0005737">
    <property type="term" value="C:cytoplasm"/>
    <property type="evidence" value="ECO:0007669"/>
    <property type="project" value="TreeGrafter"/>
</dbReference>